<organism evidence="3 4">
    <name type="scientific">Actinokineospora alba</name>
    <dbReference type="NCBI Taxonomy" id="504798"/>
    <lineage>
        <taxon>Bacteria</taxon>
        <taxon>Bacillati</taxon>
        <taxon>Actinomycetota</taxon>
        <taxon>Actinomycetes</taxon>
        <taxon>Pseudonocardiales</taxon>
        <taxon>Pseudonocardiaceae</taxon>
        <taxon>Actinokineospora</taxon>
    </lineage>
</organism>
<feature type="region of interest" description="Disordered" evidence="1">
    <location>
        <begin position="112"/>
        <end position="235"/>
    </location>
</feature>
<gene>
    <name evidence="3" type="ORF">SAMN05192558_10688</name>
</gene>
<evidence type="ECO:0000256" key="2">
    <source>
        <dbReference type="SAM" id="Phobius"/>
    </source>
</evidence>
<feature type="transmembrane region" description="Helical" evidence="2">
    <location>
        <begin position="12"/>
        <end position="35"/>
    </location>
</feature>
<evidence type="ECO:0000313" key="4">
    <source>
        <dbReference type="Proteomes" id="UP000199651"/>
    </source>
</evidence>
<evidence type="ECO:0000313" key="3">
    <source>
        <dbReference type="EMBL" id="SDP03535.1"/>
    </source>
</evidence>
<protein>
    <submittedName>
        <fullName evidence="3">Uncharacterized protein</fullName>
    </submittedName>
</protein>
<name>A0A1H0PFV7_9PSEU</name>
<dbReference type="STRING" id="504798.SAMN05421871_106364"/>
<evidence type="ECO:0000256" key="1">
    <source>
        <dbReference type="SAM" id="MobiDB-lite"/>
    </source>
</evidence>
<sequence length="253" mass="24953">MVVTSVDRTVSVLLLRVAAVAGLLMAVWVAMVLLASNASAEDKPLPPKPPRTGSGLIGGLVGNTLSTLDVTRPLVSGLVGTVSEVPLVDEPVDLPLLEPQAGVSQSSETFSAPAAVSVKPPAPPRKPAVSAPAPIKAAPVRPAPKVEAPVEAPRPVVIPKAPAPKPTFQLVSGSSDEEADRRTTPEPPAAPAAPAAPGSTASAASDGGGHARGLTGMLAGRAPLTPPASAGVAGTRVTDAAGRCAGLPASSPD</sequence>
<dbReference type="EMBL" id="FNJB01000006">
    <property type="protein sequence ID" value="SDP03535.1"/>
    <property type="molecule type" value="Genomic_DNA"/>
</dbReference>
<feature type="compositionally biased region" description="Low complexity" evidence="1">
    <location>
        <begin position="192"/>
        <end position="205"/>
    </location>
</feature>
<dbReference type="AlphaFoldDB" id="A0A1H0PFV7"/>
<accession>A0A1H0PFV7</accession>
<keyword evidence="4" id="KW-1185">Reference proteome</keyword>
<feature type="compositionally biased region" description="Low complexity" evidence="1">
    <location>
        <begin position="127"/>
        <end position="160"/>
    </location>
</feature>
<reference evidence="4" key="1">
    <citation type="submission" date="2016-10" db="EMBL/GenBank/DDBJ databases">
        <authorList>
            <person name="Varghese N."/>
            <person name="Submissions S."/>
        </authorList>
    </citation>
    <scope>NUCLEOTIDE SEQUENCE [LARGE SCALE GENOMIC DNA]</scope>
    <source>
        <strain evidence="4">IBRC-M 10655</strain>
    </source>
</reference>
<proteinExistence type="predicted"/>
<dbReference type="Proteomes" id="UP000199651">
    <property type="component" value="Unassembled WGS sequence"/>
</dbReference>
<keyword evidence="2" id="KW-0472">Membrane</keyword>
<keyword evidence="2" id="KW-0812">Transmembrane</keyword>
<keyword evidence="2" id="KW-1133">Transmembrane helix</keyword>